<feature type="compositionally biased region" description="Low complexity" evidence="1">
    <location>
        <begin position="1926"/>
        <end position="1951"/>
    </location>
</feature>
<feature type="compositionally biased region" description="Polar residues" evidence="1">
    <location>
        <begin position="2198"/>
        <end position="2207"/>
    </location>
</feature>
<accession>A0A0G4F6K1</accession>
<feature type="region of interest" description="Disordered" evidence="1">
    <location>
        <begin position="2016"/>
        <end position="2282"/>
    </location>
</feature>
<feature type="compositionally biased region" description="Basic residues" evidence="1">
    <location>
        <begin position="1641"/>
        <end position="1651"/>
    </location>
</feature>
<feature type="region of interest" description="Disordered" evidence="1">
    <location>
        <begin position="774"/>
        <end position="848"/>
    </location>
</feature>
<feature type="region of interest" description="Disordered" evidence="1">
    <location>
        <begin position="1446"/>
        <end position="1467"/>
    </location>
</feature>
<feature type="region of interest" description="Disordered" evidence="1">
    <location>
        <begin position="1602"/>
        <end position="1799"/>
    </location>
</feature>
<feature type="compositionally biased region" description="Low complexity" evidence="1">
    <location>
        <begin position="1006"/>
        <end position="1022"/>
    </location>
</feature>
<reference evidence="2" key="1">
    <citation type="submission" date="2014-11" db="EMBL/GenBank/DDBJ databases">
        <authorList>
            <person name="Otto D Thomas"/>
            <person name="Naeem Raeece"/>
        </authorList>
    </citation>
    <scope>NUCLEOTIDE SEQUENCE</scope>
</reference>
<sequence length="2419" mass="247871">MADRPEEFEEELLMKFHPGNLVKLMTPGSPEDPIVLRSEGNDGTDVCLSNAMDLIVFRHASALKCFKASDVFSAVASRGCVEDQKKFCQPDPLEVIQAGAGSANGKMVSQMRLRSDHRILAATVEPAIFTKTEEEGPPPDFTQTQAGAPPENKITRVVDVKKSGEGAKTVVCLFSLQPGTMFCQPDPLEVIQAGAGSANGKMVSQMRLRSDHRILAATVEPAIFTKTEEEGPPPDFTQTQAGAPPENKITRVVDVKKSGEGAKTVVCLFSLQPGTMRPLIEVESPVGTVSDLIFCGLRRLVMLGGGGEGGSVTAAFGWESGASMATGEKPSSIDELRGEGEIEPVCVCAPVSWTHLGIEFVVVGGKKGMLCVHSWGKEGKPCSVQVDVPYNDDDGEPGSPDVIALCALPGEEREGGEEVRMRFAGLLANAAGADMLVFSLSLTADDSDGSVVMTGAPEGIRMGYCGIYEVMDQYPHPRFFFDTIPEWNIVMFGSAYQSEVETMLLDFDEEDFLLGEKAEGKEAAAKGFCRGMCFYRGLPVELEIQTQSLSGESPTLKGPCVLLVGGSEGVGLRSEFVEAPHASLAQRPNRKEPLGSEAAFPLRHRFPLKDGQPEPSSSSSSGLPPTAQELRAAVPAESVQHPAPAATVPPALFGTPQPASRETPLFGGTPQQTSALFGSTFTPQPAKAGGGLFGPPGGAPTQAVGLFGTPVGESPKAAGGLFGGVAPSTPLSKTAAPASETPKQTPAPSGTPALPLFAGTALEGSGLFGKKTEAEVPKTGTPFGSMGPTSSPLQPAPSGGLFGPAKAFGGGLFSPKAPETPKQSGAGPPSQLTTPLVPTGGPFGNMISTPKTAEAAAAAIPKDGPFGTPAPAPAETPKTGGSVLAGTPVARPGGGGQGFPPDSVLQVHPKTPAVAASSLEGPSTAPLSKAGAPPPKQPPGGINNVGKQPSAVDMGLFAPPGAGGNNVGKQPSAALSSLFAPPGTGTAPAAPTIAKQPGPADNNTMAPPGTGTATAAPPAAAGVGKQPSGALSSLFAPPGTGTAPAAPPAAAGVGKQPSGADRSTVAPPGTGNAPAAPPAAAGVGKQPSGALSSLFAPPGTGNAPAAPPAAAGVGKQPDRSTFAPPGTGTAPPSVAKPASASVTAASKQTPSAVPQMKTPQPVLPTSKAGGVAAPSAPSDRQRAAAAAPAAPASSHSHTLPRKIVLDINQEVLDLSRKSDREIAEVSRALRALELPFAQMSSWSASPAAVPSEKRLAFWFYESLVRHEKSLVKAEEAGRGVSVEERTMISVESVRRCTADIQGRAKKLQSGKGLPEEKDAETFVKALRGTLDGLTDASSRHRTAVQTAALPPTGSLAESCHLGWARGAAAAVEECVRKWKALDIDTGKKEELDKLVKVAHHLADLEESPLRPFVSGTEELIKTLLTQQRRKEAQRVSRKEREIRAAAEAEARRVQRHAEPSFSPRQPYTAASQRIGLHSLLGSPMGLASPSAHAVAARSRYQEPAYPSYPLTGAGEHSTQARGIAPDTNSGYPSIKPPTPSPKNARGDALGTPVPLPGSSLSRLRTPHGLDHAPSPHAGGRGGVTSLQNLLPPASYLARQEELRTWEESQGRQASDSPNQAPPSAEKEKDRGAGRSSTVRTSLRRGTTRTRGVRPPPQGATGGTFERIFREVEREFEIANRREQEAAERAGKGGEDRGGDGEGGVQGGHPSSSGSWRGKLGEKRDRTPAGREFSAEPLKQKKTERAEDRRRAEKLLEENKRMIKQLSQQLTSMRRRQDLLERRDKVQSGSREAAEENAEHLHRYPGSAFLKVRAEIDRARARTASERRADIARLLRNRVEVGPPEVQEHEPAPPSGPKSVSLGVQQNVGSPSSTPLFGDAGGAAAAGAFAGREKAPSSLNPQRALRVSVQNSTAEGGGLAATPNLGSPASSSSIPASSASAFTFHQQQQQTQQGGGVSVSGPAKEKEGPSAAPAKPKKEIPPVPLFHETAPAVSSQTAAAGAPSLASNLSQGVVSLASTLTHPSERERRPSATFGLPSGPEAFSFSSVDAKTAGETQEKEAEKDKEEKKKEIAKEDESSRLSLSGVFGSSLSIAPPASSAREISFGGPTLNTSQGQAEQAALQQPKQAPFSQPVAASAQVAPPPAATPAPSATTPAPTQPPQTSSLFAAAASTPQPQPKQQTGGLFGSTPQPQALAASTPAQQTSISVTPPPSTPTPAAAPAPAQSLFPTQQQQTPQPGASGGLFGSTQPAPKVQGGLFGSAAPPPPKQGTGLFGSGGPATGAAAAPTGGSGLFGNAGGGATLGAADLRQALSRGQGVANPFSAKGGSPGTTGASGFGGSQYNKPFGAAPTANPSIPQGAGFAAFAKQGGGGFGSIAAQQQQGGGGGLFSGGAQQEQQQPFGGASGFQSVFGASNLRPFG</sequence>
<feature type="compositionally biased region" description="Basic and acidic residues" evidence="1">
    <location>
        <begin position="1666"/>
        <end position="1699"/>
    </location>
</feature>
<feature type="compositionally biased region" description="Polar residues" evidence="1">
    <location>
        <begin position="2395"/>
        <end position="2411"/>
    </location>
</feature>
<feature type="region of interest" description="Disordered" evidence="1">
    <location>
        <begin position="2318"/>
        <end position="2338"/>
    </location>
</feature>
<feature type="compositionally biased region" description="Basic and acidic residues" evidence="1">
    <location>
        <begin position="1718"/>
        <end position="1728"/>
    </location>
</feature>
<feature type="region of interest" description="Disordered" evidence="1">
    <location>
        <begin position="606"/>
        <end position="757"/>
    </location>
</feature>
<evidence type="ECO:0000256" key="1">
    <source>
        <dbReference type="SAM" id="MobiDB-lite"/>
    </source>
</evidence>
<gene>
    <name evidence="2" type="ORF">Cvel_2781</name>
</gene>
<feature type="compositionally biased region" description="Basic and acidic residues" evidence="1">
    <location>
        <begin position="1446"/>
        <end position="1458"/>
    </location>
</feature>
<feature type="compositionally biased region" description="Low complexity" evidence="1">
    <location>
        <begin position="2079"/>
        <end position="2099"/>
    </location>
</feature>
<feature type="compositionally biased region" description="Low complexity" evidence="1">
    <location>
        <begin position="1096"/>
        <end position="1112"/>
    </location>
</feature>
<protein>
    <submittedName>
        <fullName evidence="2">Uncharacterized protein</fullName>
    </submittedName>
</protein>
<feature type="compositionally biased region" description="Gly residues" evidence="1">
    <location>
        <begin position="2326"/>
        <end position="2338"/>
    </location>
</feature>
<feature type="compositionally biased region" description="Basic and acidic residues" evidence="1">
    <location>
        <begin position="2055"/>
        <end position="2078"/>
    </location>
</feature>
<feature type="compositionally biased region" description="Polar residues" evidence="1">
    <location>
        <begin position="1516"/>
        <end position="1531"/>
    </location>
</feature>
<feature type="compositionally biased region" description="Low complexity" evidence="1">
    <location>
        <begin position="1123"/>
        <end position="1147"/>
    </location>
</feature>
<feature type="compositionally biased region" description="Polar residues" evidence="1">
    <location>
        <begin position="1861"/>
        <end position="1874"/>
    </location>
</feature>
<evidence type="ECO:0000313" key="2">
    <source>
        <dbReference type="EMBL" id="CEM07747.1"/>
    </source>
</evidence>
<feature type="compositionally biased region" description="Low complexity" evidence="1">
    <location>
        <begin position="1036"/>
        <end position="1052"/>
    </location>
</feature>
<name>A0A0G4F6K1_9ALVE</name>
<feature type="compositionally biased region" description="Low complexity" evidence="1">
    <location>
        <begin position="1172"/>
        <end position="1194"/>
    </location>
</feature>
<feature type="region of interest" description="Disordered" evidence="1">
    <location>
        <begin position="861"/>
        <end position="1197"/>
    </location>
</feature>
<feature type="region of interest" description="Disordered" evidence="1">
    <location>
        <begin position="1839"/>
        <end position="2004"/>
    </location>
</feature>
<feature type="compositionally biased region" description="Basic and acidic residues" evidence="1">
    <location>
        <begin position="1737"/>
        <end position="1760"/>
    </location>
</feature>
<feature type="compositionally biased region" description="Polar residues" evidence="1">
    <location>
        <begin position="2108"/>
        <end position="2129"/>
    </location>
</feature>
<feature type="compositionally biased region" description="Low complexity" evidence="1">
    <location>
        <begin position="2147"/>
        <end position="2180"/>
    </location>
</feature>
<feature type="compositionally biased region" description="Basic and acidic residues" evidence="1">
    <location>
        <begin position="1774"/>
        <end position="1799"/>
    </location>
</feature>
<feature type="compositionally biased region" description="Polar residues" evidence="1">
    <location>
        <begin position="669"/>
        <end position="683"/>
    </location>
</feature>
<feature type="compositionally biased region" description="Pro residues" evidence="1">
    <location>
        <begin position="2208"/>
        <end position="2219"/>
    </location>
</feature>
<organism evidence="2">
    <name type="scientific">Chromera velia CCMP2878</name>
    <dbReference type="NCBI Taxonomy" id="1169474"/>
    <lineage>
        <taxon>Eukaryota</taxon>
        <taxon>Sar</taxon>
        <taxon>Alveolata</taxon>
        <taxon>Colpodellida</taxon>
        <taxon>Chromeraceae</taxon>
        <taxon>Chromera</taxon>
    </lineage>
</organism>
<feature type="compositionally biased region" description="Low complexity" evidence="1">
    <location>
        <begin position="980"/>
        <end position="992"/>
    </location>
</feature>
<proteinExistence type="predicted"/>
<feature type="compositionally biased region" description="Low complexity" evidence="1">
    <location>
        <begin position="1064"/>
        <end position="1084"/>
    </location>
</feature>
<feature type="region of interest" description="Disordered" evidence="1">
    <location>
        <begin position="1506"/>
        <end position="1587"/>
    </location>
</feature>
<feature type="compositionally biased region" description="Low complexity" evidence="1">
    <location>
        <begin position="2130"/>
        <end position="2139"/>
    </location>
</feature>
<dbReference type="VEuPathDB" id="CryptoDB:Cvel_2781"/>
<dbReference type="EMBL" id="CDMZ01000144">
    <property type="protein sequence ID" value="CEM07747.1"/>
    <property type="molecule type" value="Genomic_DNA"/>
</dbReference>
<feature type="region of interest" description="Disordered" evidence="1">
    <location>
        <begin position="2372"/>
        <end position="2419"/>
    </location>
</feature>
<feature type="compositionally biased region" description="Low complexity" evidence="1">
    <location>
        <begin position="2220"/>
        <end position="2237"/>
    </location>
</feature>